<evidence type="ECO:0000313" key="2">
    <source>
        <dbReference type="Proteomes" id="UP000652427"/>
    </source>
</evidence>
<dbReference type="RefSeq" id="WP_176277949.1">
    <property type="nucleotide sequence ID" value="NZ_JABWMH010000001.1"/>
</dbReference>
<organism evidence="1 2">
    <name type="scientific">Parasphingorhabdus flavimaris</name>
    <dbReference type="NCBI Taxonomy" id="266812"/>
    <lineage>
        <taxon>Bacteria</taxon>
        <taxon>Pseudomonadati</taxon>
        <taxon>Pseudomonadota</taxon>
        <taxon>Alphaproteobacteria</taxon>
        <taxon>Sphingomonadales</taxon>
        <taxon>Sphingomonadaceae</taxon>
        <taxon>Parasphingorhabdus</taxon>
    </lineage>
</organism>
<sequence>MIKPSIATDEEILGEHLPYEFWMLRQTYEKLRSPPADMVLRNALIESFCIHARLLLEFFENKQGRHAKDYTGGSYQATHLANLTRAERDKLNTQIAHMTGQRTVDSSKKIGHALRVKLITALEREAIEFKNRLSAEFTEMFKWPPADD</sequence>
<comment type="caution">
    <text evidence="1">The sequence shown here is derived from an EMBL/GenBank/DDBJ whole genome shotgun (WGS) entry which is preliminary data.</text>
</comment>
<keyword evidence="2" id="KW-1185">Reference proteome</keyword>
<reference evidence="1 2" key="1">
    <citation type="submission" date="2020-06" db="EMBL/GenBank/DDBJ databases">
        <authorList>
            <person name="Kim S.-J."/>
            <person name="Park S.-J."/>
        </authorList>
    </citation>
    <scope>NUCLEOTIDE SEQUENCE [LARGE SCALE GENOMIC DNA]</scope>
    <source>
        <strain evidence="1 2">SW-151</strain>
    </source>
</reference>
<protein>
    <submittedName>
        <fullName evidence="1">Uncharacterized protein</fullName>
    </submittedName>
</protein>
<evidence type="ECO:0000313" key="1">
    <source>
        <dbReference type="EMBL" id="NVD26377.1"/>
    </source>
</evidence>
<proteinExistence type="predicted"/>
<dbReference type="Proteomes" id="UP000652427">
    <property type="component" value="Unassembled WGS sequence"/>
</dbReference>
<name>A0ABX2MY62_9SPHN</name>
<gene>
    <name evidence="1" type="ORF">HUO14_00500</name>
</gene>
<accession>A0ABX2MY62</accession>
<dbReference type="EMBL" id="JABWMH010000001">
    <property type="protein sequence ID" value="NVD26377.1"/>
    <property type="molecule type" value="Genomic_DNA"/>
</dbReference>